<reference evidence="5 6" key="1">
    <citation type="journal article" date="2021" name="Hortic Res">
        <title>Chromosome-scale assembly of the Dendrobium chrysotoxum genome enhances the understanding of orchid evolution.</title>
        <authorList>
            <person name="Zhang Y."/>
            <person name="Zhang G.Q."/>
            <person name="Zhang D."/>
            <person name="Liu X.D."/>
            <person name="Xu X.Y."/>
            <person name="Sun W.H."/>
            <person name="Yu X."/>
            <person name="Zhu X."/>
            <person name="Wang Z.W."/>
            <person name="Zhao X."/>
            <person name="Zhong W.Y."/>
            <person name="Chen H."/>
            <person name="Yin W.L."/>
            <person name="Huang T."/>
            <person name="Niu S.C."/>
            <person name="Liu Z.J."/>
        </authorList>
    </citation>
    <scope>NUCLEOTIDE SEQUENCE [LARGE SCALE GENOMIC DNA]</scope>
    <source>
        <strain evidence="5">Lindl</strain>
    </source>
</reference>
<evidence type="ECO:0000256" key="1">
    <source>
        <dbReference type="ARBA" id="ARBA00004123"/>
    </source>
</evidence>
<name>A0AAV7GIH9_DENCH</name>
<evidence type="ECO:0000256" key="3">
    <source>
        <dbReference type="PROSITE-ProRule" id="PRU00176"/>
    </source>
</evidence>
<dbReference type="PANTHER" id="PTHR13952">
    <property type="entry name" value="U1 SMALL NUCLEAR RIBONUCLEOPROTEIN 70 KD"/>
    <property type="match status" value="1"/>
</dbReference>
<dbReference type="AlphaFoldDB" id="A0AAV7GIH9"/>
<evidence type="ECO:0000256" key="2">
    <source>
        <dbReference type="ARBA" id="ARBA00023242"/>
    </source>
</evidence>
<evidence type="ECO:0000313" key="6">
    <source>
        <dbReference type="Proteomes" id="UP000775213"/>
    </source>
</evidence>
<dbReference type="SMART" id="SM00360">
    <property type="entry name" value="RRM"/>
    <property type="match status" value="1"/>
</dbReference>
<keyword evidence="6" id="KW-1185">Reference proteome</keyword>
<dbReference type="PANTHER" id="PTHR13952:SF19">
    <property type="entry name" value="GLYCINE-RICH RNA-BINDING PROTEIN 4, MITOCHONDRIAL ISOFORM X1"/>
    <property type="match status" value="1"/>
</dbReference>
<keyword evidence="2" id="KW-0539">Nucleus</keyword>
<dbReference type="SUPFAM" id="SSF54928">
    <property type="entry name" value="RNA-binding domain, RBD"/>
    <property type="match status" value="1"/>
</dbReference>
<proteinExistence type="predicted"/>
<keyword evidence="3" id="KW-0694">RNA-binding</keyword>
<dbReference type="GO" id="GO:0071004">
    <property type="term" value="C:U2-type prespliceosome"/>
    <property type="evidence" value="ECO:0007669"/>
    <property type="project" value="TreeGrafter"/>
</dbReference>
<dbReference type="GO" id="GO:0003729">
    <property type="term" value="F:mRNA binding"/>
    <property type="evidence" value="ECO:0007669"/>
    <property type="project" value="TreeGrafter"/>
</dbReference>
<comment type="caution">
    <text evidence="5">The sequence shown here is derived from an EMBL/GenBank/DDBJ whole genome shotgun (WGS) entry which is preliminary data.</text>
</comment>
<dbReference type="GO" id="GO:0071011">
    <property type="term" value="C:precatalytic spliceosome"/>
    <property type="evidence" value="ECO:0007669"/>
    <property type="project" value="TreeGrafter"/>
</dbReference>
<dbReference type="GO" id="GO:0030619">
    <property type="term" value="F:U1 snRNA binding"/>
    <property type="evidence" value="ECO:0007669"/>
    <property type="project" value="TreeGrafter"/>
</dbReference>
<dbReference type="PROSITE" id="PS50102">
    <property type="entry name" value="RRM"/>
    <property type="match status" value="1"/>
</dbReference>
<dbReference type="Gene3D" id="3.30.70.330">
    <property type="match status" value="1"/>
</dbReference>
<dbReference type="GO" id="GO:0005685">
    <property type="term" value="C:U1 snRNP"/>
    <property type="evidence" value="ECO:0007669"/>
    <property type="project" value="TreeGrafter"/>
</dbReference>
<feature type="domain" description="RRM" evidence="4">
    <location>
        <begin position="76"/>
        <end position="148"/>
    </location>
</feature>
<dbReference type="CDD" id="cd00590">
    <property type="entry name" value="RRM_SF"/>
    <property type="match status" value="1"/>
</dbReference>
<comment type="subcellular location">
    <subcellularLocation>
        <location evidence="1">Nucleus</location>
    </subcellularLocation>
</comment>
<accession>A0AAV7GIH9</accession>
<evidence type="ECO:0000313" key="5">
    <source>
        <dbReference type="EMBL" id="KAH0455529.1"/>
    </source>
</evidence>
<dbReference type="GO" id="GO:0000398">
    <property type="term" value="P:mRNA splicing, via spliceosome"/>
    <property type="evidence" value="ECO:0007669"/>
    <property type="project" value="TreeGrafter"/>
</dbReference>
<dbReference type="InterPro" id="IPR035979">
    <property type="entry name" value="RBD_domain_sf"/>
</dbReference>
<evidence type="ECO:0000259" key="4">
    <source>
        <dbReference type="PROSITE" id="PS50102"/>
    </source>
</evidence>
<dbReference type="InterPro" id="IPR012677">
    <property type="entry name" value="Nucleotide-bd_a/b_plait_sf"/>
</dbReference>
<sequence length="173" mass="19574">MSKVGWTENSHAWKGFMVDWAETVLSGKAQPRSCPTRLLDGHSWKGSRWTGLKQPQRQGTSTVLPARLLDNHSWKDLSYSISEASLIKLFSRFGHIVDIQIPRHEESKHSKGYAFIQYCSQEDAILAVEEIDRQWINGRLVYAEIAKPLHGIAYPKTSGPPLQQSSVSNESRN</sequence>
<dbReference type="Proteomes" id="UP000775213">
    <property type="component" value="Unassembled WGS sequence"/>
</dbReference>
<dbReference type="InterPro" id="IPR051183">
    <property type="entry name" value="U1_U11-U12_snRNP_70-35kDa"/>
</dbReference>
<protein>
    <recommendedName>
        <fullName evidence="4">RRM domain-containing protein</fullName>
    </recommendedName>
</protein>
<dbReference type="Pfam" id="PF00076">
    <property type="entry name" value="RRM_1"/>
    <property type="match status" value="1"/>
</dbReference>
<dbReference type="InterPro" id="IPR000504">
    <property type="entry name" value="RRM_dom"/>
</dbReference>
<gene>
    <name evidence="5" type="ORF">IEQ34_015561</name>
</gene>
<dbReference type="EMBL" id="JAGFBR010000014">
    <property type="protein sequence ID" value="KAH0455529.1"/>
    <property type="molecule type" value="Genomic_DNA"/>
</dbReference>
<organism evidence="5 6">
    <name type="scientific">Dendrobium chrysotoxum</name>
    <name type="common">Orchid</name>
    <dbReference type="NCBI Taxonomy" id="161865"/>
    <lineage>
        <taxon>Eukaryota</taxon>
        <taxon>Viridiplantae</taxon>
        <taxon>Streptophyta</taxon>
        <taxon>Embryophyta</taxon>
        <taxon>Tracheophyta</taxon>
        <taxon>Spermatophyta</taxon>
        <taxon>Magnoliopsida</taxon>
        <taxon>Liliopsida</taxon>
        <taxon>Asparagales</taxon>
        <taxon>Orchidaceae</taxon>
        <taxon>Epidendroideae</taxon>
        <taxon>Malaxideae</taxon>
        <taxon>Dendrobiinae</taxon>
        <taxon>Dendrobium</taxon>
    </lineage>
</organism>